<protein>
    <submittedName>
        <fullName evidence="1">Uncharacterized protein</fullName>
    </submittedName>
</protein>
<gene>
    <name evidence="1" type="ORF">DSO57_1019299</name>
</gene>
<keyword evidence="2" id="KW-1185">Reference proteome</keyword>
<sequence length="217" mass="23946">MNILLTHYSQDLPNPSQDIMNSTQHVTLFIRIDNFLPLKTRAQGQDLNPEPEFLWAAGPMDREPAHPYLSGIEPLQADTKNVGPCSETGQTKKIIAPNGRLITAPNGGTEATTISFMNLKSTPVANQELSPGRGISLQPNPMATTLRQVNQVAILRFLTNERTPRPSAILLPLDPSTQFPQTCLSQCPDKPPMENIKFGGGVLYRPKDPALQTYHHF</sequence>
<dbReference type="Proteomes" id="UP001165960">
    <property type="component" value="Unassembled WGS sequence"/>
</dbReference>
<evidence type="ECO:0000313" key="1">
    <source>
        <dbReference type="EMBL" id="KAJ9057811.1"/>
    </source>
</evidence>
<evidence type="ECO:0000313" key="2">
    <source>
        <dbReference type="Proteomes" id="UP001165960"/>
    </source>
</evidence>
<reference evidence="1" key="1">
    <citation type="submission" date="2022-04" db="EMBL/GenBank/DDBJ databases">
        <title>Genome of the entomopathogenic fungus Entomophthora muscae.</title>
        <authorList>
            <person name="Elya C."/>
            <person name="Lovett B.R."/>
            <person name="Lee E."/>
            <person name="Macias A.M."/>
            <person name="Hajek A.E."/>
            <person name="De Bivort B.L."/>
            <person name="Kasson M.T."/>
            <person name="De Fine Licht H.H."/>
            <person name="Stajich J.E."/>
        </authorList>
    </citation>
    <scope>NUCLEOTIDE SEQUENCE</scope>
    <source>
        <strain evidence="1">Berkeley</strain>
    </source>
</reference>
<organism evidence="1 2">
    <name type="scientific">Entomophthora muscae</name>
    <dbReference type="NCBI Taxonomy" id="34485"/>
    <lineage>
        <taxon>Eukaryota</taxon>
        <taxon>Fungi</taxon>
        <taxon>Fungi incertae sedis</taxon>
        <taxon>Zoopagomycota</taxon>
        <taxon>Entomophthoromycotina</taxon>
        <taxon>Entomophthoromycetes</taxon>
        <taxon>Entomophthorales</taxon>
        <taxon>Entomophthoraceae</taxon>
        <taxon>Entomophthora</taxon>
    </lineage>
</organism>
<name>A0ACC2S609_9FUNG</name>
<comment type="caution">
    <text evidence="1">The sequence shown here is derived from an EMBL/GenBank/DDBJ whole genome shotgun (WGS) entry which is preliminary data.</text>
</comment>
<proteinExistence type="predicted"/>
<dbReference type="EMBL" id="QTSX02005766">
    <property type="protein sequence ID" value="KAJ9057811.1"/>
    <property type="molecule type" value="Genomic_DNA"/>
</dbReference>
<accession>A0ACC2S609</accession>